<dbReference type="AlphaFoldDB" id="A0A511ZCU3"/>
<proteinExistence type="predicted"/>
<dbReference type="RefSeq" id="WP_170232749.1">
    <property type="nucleotide sequence ID" value="NZ_BJYL01000070.1"/>
</dbReference>
<keyword evidence="1" id="KW-1133">Transmembrane helix</keyword>
<reference evidence="2 3" key="1">
    <citation type="submission" date="2019-07" db="EMBL/GenBank/DDBJ databases">
        <title>Whole genome shotgun sequence of Sporosarcina luteola NBRC 105378.</title>
        <authorList>
            <person name="Hosoyama A."/>
            <person name="Uohara A."/>
            <person name="Ohji S."/>
            <person name="Ichikawa N."/>
        </authorList>
    </citation>
    <scope>NUCLEOTIDE SEQUENCE [LARGE SCALE GENOMIC DNA]</scope>
    <source>
        <strain evidence="2 3">NBRC 105378</strain>
    </source>
</reference>
<keyword evidence="1" id="KW-0472">Membrane</keyword>
<gene>
    <name evidence="2" type="ORF">SLU01_35540</name>
</gene>
<keyword evidence="3" id="KW-1185">Reference proteome</keyword>
<keyword evidence="1" id="KW-0812">Transmembrane</keyword>
<protein>
    <submittedName>
        <fullName evidence="2">Uncharacterized protein</fullName>
    </submittedName>
</protein>
<comment type="caution">
    <text evidence="2">The sequence shown here is derived from an EMBL/GenBank/DDBJ whole genome shotgun (WGS) entry which is preliminary data.</text>
</comment>
<evidence type="ECO:0000313" key="3">
    <source>
        <dbReference type="Proteomes" id="UP000321901"/>
    </source>
</evidence>
<name>A0A511ZCU3_9BACL</name>
<accession>A0A511ZCU3</accession>
<dbReference type="EMBL" id="BJYL01000070">
    <property type="protein sequence ID" value="GEN85242.1"/>
    <property type="molecule type" value="Genomic_DNA"/>
</dbReference>
<sequence length="100" mass="11835">MVLTIEEDFVEKEIFNVQDTVVQPMKVMLLINKAHDMWLLNIYIIPLFISIIFVLFYKPLRPRKNIKLYVALFILLLAAFIIWDVYVHKEIIEGISNALK</sequence>
<dbReference type="Proteomes" id="UP000321901">
    <property type="component" value="Unassembled WGS sequence"/>
</dbReference>
<organism evidence="2 3">
    <name type="scientific">Sporosarcina luteola</name>
    <dbReference type="NCBI Taxonomy" id="582850"/>
    <lineage>
        <taxon>Bacteria</taxon>
        <taxon>Bacillati</taxon>
        <taxon>Bacillota</taxon>
        <taxon>Bacilli</taxon>
        <taxon>Bacillales</taxon>
        <taxon>Caryophanaceae</taxon>
        <taxon>Sporosarcina</taxon>
    </lineage>
</organism>
<evidence type="ECO:0000313" key="2">
    <source>
        <dbReference type="EMBL" id="GEN85242.1"/>
    </source>
</evidence>
<feature type="transmembrane region" description="Helical" evidence="1">
    <location>
        <begin position="68"/>
        <end position="86"/>
    </location>
</feature>
<evidence type="ECO:0000256" key="1">
    <source>
        <dbReference type="SAM" id="Phobius"/>
    </source>
</evidence>
<feature type="transmembrane region" description="Helical" evidence="1">
    <location>
        <begin position="38"/>
        <end position="56"/>
    </location>
</feature>